<dbReference type="Gene3D" id="3.30.70.2890">
    <property type="entry name" value="XS domain"/>
    <property type="match status" value="1"/>
</dbReference>
<feature type="domain" description="XS" evidence="5">
    <location>
        <begin position="178"/>
        <end position="286"/>
    </location>
</feature>
<dbReference type="InterPro" id="IPR005379">
    <property type="entry name" value="FDM1-5/IDN2_XH"/>
</dbReference>
<sequence>MSRKHSNTDIRESELDDYIDDVYYRLKKDKYTVKVSKSTFRCPFCIGKEKQDFTFHDLLDHARAVGKGSSRDGLRLKGKHKALGYFLDKYHRPREGSSGKGTSHVKHDDKCSPKVSSTPSEKGASHMKHDDKYSPRVSSTPCGKGISHVKHDDKYSTRVSSTPSGRIISQAKDHEDTEKFVWPWKGIVANLPVELKNGKYVGKSGNKLRDELAKKGFNPLNVKPLWSAQGHSGFAIVNFGKDLLEFKNARSFENDFELSRQGRRDWYSTRGRGDKLFGWLAREEDYISNSLWGKHLRDSGDLKTFADIKNEEERKEKSLFSSLNQTIQVKDKQEIEMRSKLNETCAALEEVIKETDKMTHSYNKEMERMWKETVDGKEKILSEHENFKCQLRSKKDELEKHEKLLERREADYDSKIIKLRQQRKLNELAIQEQHRSEQKVLKLVDEHEREKEALHKKIIDLEKQIDQRQALELEIEQLKGAAQVVEHMGRDNETKKRMEDINKQLKEKEEELEDVEDLTQALVVKERKCNDELQDARKELITGFKERKVVRANLGVKFMGLLDSKVFESVAKDKYSKEEATTKAGELLSLCRGYIEDPDWHPFKVISERGLFKEVINEEDERLTNLRNEHGDKIWQAVTTVMSELNEYNPSGRYPVPELWNLKDDRKASLGEAAEYLVNLWRSHKKKK</sequence>
<evidence type="ECO:0000259" key="6">
    <source>
        <dbReference type="Pfam" id="PF03469"/>
    </source>
</evidence>
<feature type="domain" description="Zinc finger-XS" evidence="7">
    <location>
        <begin position="42"/>
        <end position="83"/>
    </location>
</feature>
<proteinExistence type="predicted"/>
<evidence type="ECO:0000256" key="4">
    <source>
        <dbReference type="SAM" id="MobiDB-lite"/>
    </source>
</evidence>
<name>A0ABM3R0D7_SPIOL</name>
<dbReference type="RefSeq" id="XP_056689048.1">
    <property type="nucleotide sequence ID" value="XM_056833070.1"/>
</dbReference>
<evidence type="ECO:0000256" key="1">
    <source>
        <dbReference type="ARBA" id="ARBA00023054"/>
    </source>
</evidence>
<dbReference type="PANTHER" id="PTHR21596:SF23">
    <property type="entry name" value="FACTOR OF DNA METHYLATION 4"/>
    <property type="match status" value="1"/>
</dbReference>
<dbReference type="InterPro" id="IPR005380">
    <property type="entry name" value="XS_domain"/>
</dbReference>
<feature type="region of interest" description="Disordered" evidence="4">
    <location>
        <begin position="94"/>
        <end position="165"/>
    </location>
</feature>
<dbReference type="InterPro" id="IPR005381">
    <property type="entry name" value="Znf-XS_domain"/>
</dbReference>
<evidence type="ECO:0000313" key="8">
    <source>
        <dbReference type="Proteomes" id="UP000813463"/>
    </source>
</evidence>
<feature type="coiled-coil region" evidence="3">
    <location>
        <begin position="384"/>
        <end position="411"/>
    </location>
</feature>
<dbReference type="Proteomes" id="UP000813463">
    <property type="component" value="Chromosome 6"/>
</dbReference>
<accession>A0ABM3R0D7</accession>
<evidence type="ECO:0000259" key="5">
    <source>
        <dbReference type="Pfam" id="PF03468"/>
    </source>
</evidence>
<dbReference type="Pfam" id="PF03470">
    <property type="entry name" value="zf-XS"/>
    <property type="match status" value="1"/>
</dbReference>
<keyword evidence="8" id="KW-1185">Reference proteome</keyword>
<feature type="coiled-coil region" evidence="3">
    <location>
        <begin position="444"/>
        <end position="528"/>
    </location>
</feature>
<evidence type="ECO:0000256" key="3">
    <source>
        <dbReference type="SAM" id="Coils"/>
    </source>
</evidence>
<gene>
    <name evidence="9" type="primary">LOC110800385</name>
</gene>
<dbReference type="PANTHER" id="PTHR21596">
    <property type="entry name" value="RIBONUCLEASE P SUBUNIT P38"/>
    <property type="match status" value="1"/>
</dbReference>
<reference evidence="8" key="1">
    <citation type="journal article" date="2021" name="Nat. Commun.">
        <title>Genomic analyses provide insights into spinach domestication and the genetic basis of agronomic traits.</title>
        <authorList>
            <person name="Cai X."/>
            <person name="Sun X."/>
            <person name="Xu C."/>
            <person name="Sun H."/>
            <person name="Wang X."/>
            <person name="Ge C."/>
            <person name="Zhang Z."/>
            <person name="Wang Q."/>
            <person name="Fei Z."/>
            <person name="Jiao C."/>
            <person name="Wang Q."/>
        </authorList>
    </citation>
    <scope>NUCLEOTIDE SEQUENCE [LARGE SCALE GENOMIC DNA]</scope>
    <source>
        <strain evidence="8">cv. Varoflay</strain>
    </source>
</reference>
<dbReference type="Pfam" id="PF03468">
    <property type="entry name" value="XS"/>
    <property type="match status" value="1"/>
</dbReference>
<dbReference type="Pfam" id="PF03469">
    <property type="entry name" value="XH"/>
    <property type="match status" value="1"/>
</dbReference>
<dbReference type="InterPro" id="IPR038588">
    <property type="entry name" value="XS_domain_sf"/>
</dbReference>
<reference evidence="9" key="2">
    <citation type="submission" date="2025-08" db="UniProtKB">
        <authorList>
            <consortium name="RefSeq"/>
        </authorList>
    </citation>
    <scope>IDENTIFICATION</scope>
    <source>
        <tissue evidence="9">Leaf</tissue>
    </source>
</reference>
<keyword evidence="2" id="KW-0943">RNA-mediated gene silencing</keyword>
<organism evidence="8 9">
    <name type="scientific">Spinacia oleracea</name>
    <name type="common">Spinach</name>
    <dbReference type="NCBI Taxonomy" id="3562"/>
    <lineage>
        <taxon>Eukaryota</taxon>
        <taxon>Viridiplantae</taxon>
        <taxon>Streptophyta</taxon>
        <taxon>Embryophyta</taxon>
        <taxon>Tracheophyta</taxon>
        <taxon>Spermatophyta</taxon>
        <taxon>Magnoliopsida</taxon>
        <taxon>eudicotyledons</taxon>
        <taxon>Gunneridae</taxon>
        <taxon>Pentapetalae</taxon>
        <taxon>Caryophyllales</taxon>
        <taxon>Chenopodiaceae</taxon>
        <taxon>Chenopodioideae</taxon>
        <taxon>Anserineae</taxon>
        <taxon>Spinacia</taxon>
    </lineage>
</organism>
<feature type="domain" description="Factor of DNA methylation 1-5/IDN2" evidence="6">
    <location>
        <begin position="557"/>
        <end position="687"/>
    </location>
</feature>
<evidence type="ECO:0000259" key="7">
    <source>
        <dbReference type="Pfam" id="PF03470"/>
    </source>
</evidence>
<dbReference type="GeneID" id="110800385"/>
<protein>
    <submittedName>
        <fullName evidence="9">Factor of DNA methylation 4</fullName>
    </submittedName>
</protein>
<evidence type="ECO:0000256" key="2">
    <source>
        <dbReference type="ARBA" id="ARBA00023158"/>
    </source>
</evidence>
<evidence type="ECO:0000313" key="9">
    <source>
        <dbReference type="RefSeq" id="XP_056689048.1"/>
    </source>
</evidence>
<feature type="compositionally biased region" description="Basic and acidic residues" evidence="4">
    <location>
        <begin position="123"/>
        <end position="134"/>
    </location>
</feature>
<dbReference type="InterPro" id="IPR045177">
    <property type="entry name" value="FDM1-5/IDN2"/>
</dbReference>
<keyword evidence="1 3" id="KW-0175">Coiled coil</keyword>